<evidence type="ECO:0000256" key="1">
    <source>
        <dbReference type="ARBA" id="ARBA00004613"/>
    </source>
</evidence>
<accession>A0A3Q3GTI0</accession>
<organism evidence="6 7">
    <name type="scientific">Labrus bergylta</name>
    <name type="common">ballan wrasse</name>
    <dbReference type="NCBI Taxonomy" id="56723"/>
    <lineage>
        <taxon>Eukaryota</taxon>
        <taxon>Metazoa</taxon>
        <taxon>Chordata</taxon>
        <taxon>Craniata</taxon>
        <taxon>Vertebrata</taxon>
        <taxon>Euteleostomi</taxon>
        <taxon>Actinopterygii</taxon>
        <taxon>Neopterygii</taxon>
        <taxon>Teleostei</taxon>
        <taxon>Neoteleostei</taxon>
        <taxon>Acanthomorphata</taxon>
        <taxon>Eupercaria</taxon>
        <taxon>Labriformes</taxon>
        <taxon>Labridae</taxon>
        <taxon>Labrus</taxon>
    </lineage>
</organism>
<evidence type="ECO:0000313" key="7">
    <source>
        <dbReference type="Proteomes" id="UP000261660"/>
    </source>
</evidence>
<feature type="chain" id="PRO_5018770764" evidence="5">
    <location>
        <begin position="21"/>
        <end position="213"/>
    </location>
</feature>
<dbReference type="CDD" id="cd19415">
    <property type="entry name" value="lipocalin_ApoM_AGP"/>
    <property type="match status" value="1"/>
</dbReference>
<sequence>MDLWFSSLFLVVGLFLSSSAQTPEECKPLVTPLSMADPSVMYGRMNFLVGYVDNGILNDILKLTESSWVNISMSTSSPNDLVMAQHNKMNGTCIRSNVTANIEGDTAKVEMAKVISTFQSLPTCDGCKVFSINTTSMNINNLLQKMNFSSPTDKPEFNAHALYLMARGTTLEESDLEVFKKQASCLGFTREPDFHYNPENEFCKEDEGVMIIA</sequence>
<keyword evidence="7" id="KW-1185">Reference proteome</keyword>
<dbReference type="AlphaFoldDB" id="A0A3Q3GTI0"/>
<dbReference type="InterPro" id="IPR012674">
    <property type="entry name" value="Calycin"/>
</dbReference>
<dbReference type="Proteomes" id="UP000261660">
    <property type="component" value="Unplaced"/>
</dbReference>
<dbReference type="Gene3D" id="2.40.128.20">
    <property type="match status" value="1"/>
</dbReference>
<dbReference type="InParanoid" id="A0A3Q3GTI0"/>
<dbReference type="GeneTree" id="ENSGT00400000024810"/>
<dbReference type="GeneID" id="110002072"/>
<feature type="signal peptide" evidence="5">
    <location>
        <begin position="1"/>
        <end position="20"/>
    </location>
</feature>
<reference evidence="6" key="2">
    <citation type="submission" date="2025-09" db="UniProtKB">
        <authorList>
            <consortium name="Ensembl"/>
        </authorList>
    </citation>
    <scope>IDENTIFICATION</scope>
</reference>
<dbReference type="PANTHER" id="PTHR11967:SF2">
    <property type="entry name" value="ALPHA-1-ACID GLYCOPROTEIN 1"/>
    <property type="match status" value="1"/>
</dbReference>
<evidence type="ECO:0000256" key="5">
    <source>
        <dbReference type="SAM" id="SignalP"/>
    </source>
</evidence>
<name>A0A3Q3GTI0_9LABR</name>
<evidence type="ECO:0000256" key="3">
    <source>
        <dbReference type="ARBA" id="ARBA00022729"/>
    </source>
</evidence>
<evidence type="ECO:0000256" key="2">
    <source>
        <dbReference type="ARBA" id="ARBA00022525"/>
    </source>
</evidence>
<dbReference type="GO" id="GO:0005576">
    <property type="term" value="C:extracellular region"/>
    <property type="evidence" value="ECO:0007669"/>
    <property type="project" value="UniProtKB-SubCell"/>
</dbReference>
<keyword evidence="4" id="KW-0325">Glycoprotein</keyword>
<reference evidence="6" key="1">
    <citation type="submission" date="2025-08" db="UniProtKB">
        <authorList>
            <consortium name="Ensembl"/>
        </authorList>
    </citation>
    <scope>IDENTIFICATION</scope>
</reference>
<proteinExistence type="predicted"/>
<dbReference type="SUPFAM" id="SSF50814">
    <property type="entry name" value="Lipocalins"/>
    <property type="match status" value="1"/>
</dbReference>
<comment type="subcellular location">
    <subcellularLocation>
        <location evidence="1">Secreted</location>
    </subcellularLocation>
</comment>
<keyword evidence="3 5" id="KW-0732">Signal</keyword>
<protein>
    <submittedName>
        <fullName evidence="6">Uncharacterized LOC110002072</fullName>
    </submittedName>
</protein>
<dbReference type="OrthoDB" id="8931204at2759"/>
<dbReference type="Ensembl" id="ENSLBET00000039209.1">
    <property type="protein sequence ID" value="ENSLBEP00000037657.1"/>
    <property type="gene ID" value="ENSLBEG00000028103.1"/>
</dbReference>
<keyword evidence="2" id="KW-0964">Secreted</keyword>
<evidence type="ECO:0000313" key="6">
    <source>
        <dbReference type="Ensembl" id="ENSLBEP00000037657.1"/>
    </source>
</evidence>
<dbReference type="RefSeq" id="XP_020513362.1">
    <property type="nucleotide sequence ID" value="XM_020657706.3"/>
</dbReference>
<dbReference type="PANTHER" id="PTHR11967">
    <property type="entry name" value="ALPHA-1-ACID GLYCOPROTEIN"/>
    <property type="match status" value="1"/>
</dbReference>
<evidence type="ECO:0000256" key="4">
    <source>
        <dbReference type="ARBA" id="ARBA00023180"/>
    </source>
</evidence>